<dbReference type="EnsemblBacteria" id="ABA81257">
    <property type="protein sequence ID" value="ABA81257"/>
    <property type="gene ID" value="RSP_3645"/>
</dbReference>
<sequence length="467" mass="51127">MKLGAGQTSSDQPEGAVFRKDETLDRLAATCNVAQFVSFAPAVEGPLLQFCRISGIEPNHRFESVADAIQALFERSSERTVNIRSFNAHQSQSRDFIYGIDNAAAAVAAVERMAKEGAFTIVNETIDVSDGGVSGVVIGDIVEFRPDMTPRGVEQPGFARLPTSMAIQLFKIVYGVEADFSHGQNGRLEFSLHPRPRGWKMDNVIFWELSEDSLPRDLVKIEWPNDFSRMIGDKVYGLLVAEIKGFPVPRTTVIGRRIAPFSFGRSTDLAEVWIRTSPREQVPGKFTTARGWRDPFALLQREDPDGTAISSVLSQQGVAAQWSGAAIETSSGSLVVEGIQGTGERLMVGLADPEPIPDEILAKVNDLHGRLACALGACRFEWVFDGSELWIVQLHRGSSTSDGDIIVPGDADEWLDFDVSQGLEVLRSLARDLKPQTGIMLDRKVGLTSHLADVLRKAGVPARVRPR</sequence>
<organism evidence="1 2">
    <name type="scientific">Cereibacter sphaeroides (strain ATCC 17023 / DSM 158 / JCM 6121 / CCUG 31486 / LMG 2827 / NBRC 12203 / NCIMB 8253 / ATH 2.4.1.)</name>
    <name type="common">Rhodobacter sphaeroides</name>
    <dbReference type="NCBI Taxonomy" id="272943"/>
    <lineage>
        <taxon>Bacteria</taxon>
        <taxon>Pseudomonadati</taxon>
        <taxon>Pseudomonadota</taxon>
        <taxon>Alphaproteobacteria</taxon>
        <taxon>Rhodobacterales</taxon>
        <taxon>Paracoccaceae</taxon>
        <taxon>Cereibacter</taxon>
    </lineage>
</organism>
<name>Q3IW27_CERS4</name>
<dbReference type="RefSeq" id="WP_011339498.1">
    <property type="nucleotide sequence ID" value="NC_007494.2"/>
</dbReference>
<dbReference type="KEGG" id="rsp:RSP_3645"/>
<evidence type="ECO:0000313" key="1">
    <source>
        <dbReference type="EMBL" id="ABA81257.1"/>
    </source>
</evidence>
<reference evidence="2" key="1">
    <citation type="submission" date="2005-09" db="EMBL/GenBank/DDBJ databases">
        <title>Complete sequence of chromosome 2 of Rhodobacter sphaeroides 2.4.1.</title>
        <authorList>
            <person name="Copeland A."/>
            <person name="Lucas S."/>
            <person name="Lapidus A."/>
            <person name="Barry K."/>
            <person name="Detter J.C."/>
            <person name="Glavina T."/>
            <person name="Hammon N."/>
            <person name="Israni S."/>
            <person name="Pitluck S."/>
            <person name="Richardson P."/>
            <person name="Mackenzie C."/>
            <person name="Choudhary M."/>
            <person name="Larimer F."/>
            <person name="Hauser L.J."/>
            <person name="Land M."/>
            <person name="Donohue T.J."/>
            <person name="Kaplan S."/>
        </authorList>
    </citation>
    <scope>NUCLEOTIDE SEQUENCE [LARGE SCALE GENOMIC DNA]</scope>
    <source>
        <strain evidence="2">ATCC 17023 / DSM 158 / JCM 6121 / CCUG 31486 / LMG 2827 / NBRC 12203 / NCIMB 8253 / ATH 2.4.1.</strain>
    </source>
</reference>
<protein>
    <submittedName>
        <fullName evidence="1">Uncharacterized protein</fullName>
    </submittedName>
</protein>
<dbReference type="OrthoDB" id="7546248at2"/>
<dbReference type="STRING" id="272943.RSP_3645"/>
<dbReference type="AlphaFoldDB" id="Q3IW27"/>
<dbReference type="GeneID" id="3722134"/>
<dbReference type="Proteomes" id="UP000002703">
    <property type="component" value="Chromosome 2"/>
</dbReference>
<gene>
    <name evidence="1" type="ORF">RSP_3645</name>
</gene>
<evidence type="ECO:0000313" key="2">
    <source>
        <dbReference type="Proteomes" id="UP000002703"/>
    </source>
</evidence>
<dbReference type="eggNOG" id="ENOG5033PJK">
    <property type="taxonomic scope" value="Bacteria"/>
</dbReference>
<proteinExistence type="predicted"/>
<accession>Q3IW27</accession>
<dbReference type="EMBL" id="CP000144">
    <property type="protein sequence ID" value="ABA81257.1"/>
    <property type="molecule type" value="Genomic_DNA"/>
</dbReference>
<keyword evidence="2" id="KW-1185">Reference proteome</keyword>